<dbReference type="RefSeq" id="WP_136599564.1">
    <property type="nucleotide sequence ID" value="NZ_STGV01000005.1"/>
</dbReference>
<comment type="caution">
    <text evidence="1">The sequence shown here is derived from an EMBL/GenBank/DDBJ whole genome shotgun (WGS) entry which is preliminary data.</text>
</comment>
<accession>A0A4S8NV80</accession>
<evidence type="ECO:0000313" key="1">
    <source>
        <dbReference type="EMBL" id="THV21517.1"/>
    </source>
</evidence>
<dbReference type="EMBL" id="STGV01000005">
    <property type="protein sequence ID" value="THV21517.1"/>
    <property type="molecule type" value="Genomic_DNA"/>
</dbReference>
<protein>
    <submittedName>
        <fullName evidence="1">Uncharacterized protein</fullName>
    </submittedName>
</protein>
<reference evidence="1 2" key="1">
    <citation type="submission" date="2019-04" db="EMBL/GenBank/DDBJ databases">
        <title>Genome sequence of strain shin9-1.</title>
        <authorList>
            <person name="Gao J."/>
            <person name="Sun J."/>
        </authorList>
    </citation>
    <scope>NUCLEOTIDE SEQUENCE [LARGE SCALE GENOMIC DNA]</scope>
    <source>
        <strain evidence="2">shin9-1</strain>
    </source>
</reference>
<dbReference type="Proteomes" id="UP000308828">
    <property type="component" value="Unassembled WGS sequence"/>
</dbReference>
<dbReference type="OrthoDB" id="8365664at2"/>
<gene>
    <name evidence="1" type="ORF">FAA97_16020</name>
</gene>
<name>A0A4S8NV80_9HYPH</name>
<dbReference type="AlphaFoldDB" id="A0A4S8NV80"/>
<keyword evidence="2" id="KW-1185">Reference proteome</keyword>
<sequence>MSRYIFLSVKLLWILDEEAGLRLAIEEATSPVSDLSIPILILNPEGSRGWQKLGHPSLLPPPHRGRIAGELILRADDEAQGFWELNNSSGRYGLNCGRTEMQLNAAAERFVAEGVRIDIDFQGI</sequence>
<proteinExistence type="predicted"/>
<evidence type="ECO:0000313" key="2">
    <source>
        <dbReference type="Proteomes" id="UP000308828"/>
    </source>
</evidence>
<organism evidence="1 2">
    <name type="scientific">Peteryoungia ipomoeae</name>
    <dbReference type="NCBI Taxonomy" id="1210932"/>
    <lineage>
        <taxon>Bacteria</taxon>
        <taxon>Pseudomonadati</taxon>
        <taxon>Pseudomonadota</taxon>
        <taxon>Alphaproteobacteria</taxon>
        <taxon>Hyphomicrobiales</taxon>
        <taxon>Rhizobiaceae</taxon>
        <taxon>Peteryoungia</taxon>
    </lineage>
</organism>